<evidence type="ECO:0000256" key="11">
    <source>
        <dbReference type="RuleBase" id="RU363047"/>
    </source>
</evidence>
<dbReference type="FunFam" id="1.20.1070.10:FF:000003">
    <property type="entry name" value="Olfactory receptor"/>
    <property type="match status" value="1"/>
</dbReference>
<comment type="caution">
    <text evidence="13">The sequence shown here is derived from an EMBL/GenBank/DDBJ whole genome shotgun (WGS) entry which is preliminary data.</text>
</comment>
<dbReference type="Pfam" id="PF13853">
    <property type="entry name" value="7tm_4"/>
    <property type="match status" value="1"/>
</dbReference>
<dbReference type="PRINTS" id="PR00245">
    <property type="entry name" value="OLFACTORYR"/>
</dbReference>
<protein>
    <recommendedName>
        <fullName evidence="11">Olfactory receptor</fullName>
    </recommendedName>
</protein>
<dbReference type="PROSITE" id="PS50262">
    <property type="entry name" value="G_PROTEIN_RECEP_F1_2"/>
    <property type="match status" value="1"/>
</dbReference>
<dbReference type="AlphaFoldDB" id="A0AAV3B2C4"/>
<evidence type="ECO:0000256" key="4">
    <source>
        <dbReference type="ARBA" id="ARBA00022725"/>
    </source>
</evidence>
<keyword evidence="7 11" id="KW-0472">Membrane</keyword>
<feature type="transmembrane region" description="Helical" evidence="11">
    <location>
        <begin position="240"/>
        <end position="259"/>
    </location>
</feature>
<comment type="subcellular location">
    <subcellularLocation>
        <location evidence="1 11">Cell membrane</location>
        <topology evidence="1 11">Multi-pass membrane protein</topology>
    </subcellularLocation>
</comment>
<keyword evidence="8 10" id="KW-0675">Receptor</keyword>
<keyword evidence="14" id="KW-1185">Reference proteome</keyword>
<dbReference type="EMBL" id="DYDO01000002">
    <property type="protein sequence ID" value="DBA31670.1"/>
    <property type="molecule type" value="Genomic_DNA"/>
</dbReference>
<keyword evidence="5 11" id="KW-1133">Transmembrane helix</keyword>
<dbReference type="PRINTS" id="PR00237">
    <property type="entry name" value="GPCRRHODOPSN"/>
</dbReference>
<evidence type="ECO:0000256" key="7">
    <source>
        <dbReference type="ARBA" id="ARBA00023136"/>
    </source>
</evidence>
<evidence type="ECO:0000256" key="5">
    <source>
        <dbReference type="ARBA" id="ARBA00022989"/>
    </source>
</evidence>
<accession>A0AAV3B2C4</accession>
<feature type="transmembrane region" description="Helical" evidence="11">
    <location>
        <begin position="271"/>
        <end position="291"/>
    </location>
</feature>
<evidence type="ECO:0000256" key="6">
    <source>
        <dbReference type="ARBA" id="ARBA00023040"/>
    </source>
</evidence>
<dbReference type="InterPro" id="IPR000276">
    <property type="entry name" value="GPCR_Rhodpsn"/>
</dbReference>
<dbReference type="InterPro" id="IPR050516">
    <property type="entry name" value="Olfactory_GPCR"/>
</dbReference>
<keyword evidence="6 10" id="KW-0297">G-protein coupled receptor</keyword>
<dbReference type="PANTHER" id="PTHR26452">
    <property type="entry name" value="OLFACTORY RECEPTOR"/>
    <property type="match status" value="1"/>
</dbReference>
<dbReference type="Proteomes" id="UP001181693">
    <property type="component" value="Unassembled WGS sequence"/>
</dbReference>
<dbReference type="PROSITE" id="PS00237">
    <property type="entry name" value="G_PROTEIN_RECEP_F1_1"/>
    <property type="match status" value="1"/>
</dbReference>
<keyword evidence="9 10" id="KW-0807">Transducer</keyword>
<evidence type="ECO:0000256" key="2">
    <source>
        <dbReference type="ARBA" id="ARBA00022475"/>
    </source>
</evidence>
<dbReference type="GO" id="GO:0004930">
    <property type="term" value="F:G protein-coupled receptor activity"/>
    <property type="evidence" value="ECO:0007669"/>
    <property type="project" value="UniProtKB-KW"/>
</dbReference>
<organism evidence="13 14">
    <name type="scientific">Pyxicephalus adspersus</name>
    <name type="common">African bullfrog</name>
    <dbReference type="NCBI Taxonomy" id="30357"/>
    <lineage>
        <taxon>Eukaryota</taxon>
        <taxon>Metazoa</taxon>
        <taxon>Chordata</taxon>
        <taxon>Craniata</taxon>
        <taxon>Vertebrata</taxon>
        <taxon>Euteleostomi</taxon>
        <taxon>Amphibia</taxon>
        <taxon>Batrachia</taxon>
        <taxon>Anura</taxon>
        <taxon>Neobatrachia</taxon>
        <taxon>Ranoidea</taxon>
        <taxon>Pyxicephalidae</taxon>
        <taxon>Pyxicephalinae</taxon>
        <taxon>Pyxicephalus</taxon>
    </lineage>
</organism>
<evidence type="ECO:0000256" key="8">
    <source>
        <dbReference type="ARBA" id="ARBA00023170"/>
    </source>
</evidence>
<reference evidence="13" key="1">
    <citation type="thesis" date="2020" institute="ProQuest LLC" country="789 East Eisenhower Parkway, Ann Arbor, MI, USA">
        <title>Comparative Genomics and Chromosome Evolution.</title>
        <authorList>
            <person name="Mudd A.B."/>
        </authorList>
    </citation>
    <scope>NUCLEOTIDE SEQUENCE</scope>
    <source>
        <strain evidence="13">1538</strain>
        <tissue evidence="13">Blood</tissue>
    </source>
</reference>
<dbReference type="GO" id="GO:0004984">
    <property type="term" value="F:olfactory receptor activity"/>
    <property type="evidence" value="ECO:0007669"/>
    <property type="project" value="InterPro"/>
</dbReference>
<comment type="similarity">
    <text evidence="10">Belongs to the G-protein coupled receptor 1 family.</text>
</comment>
<feature type="domain" description="G-protein coupled receptors family 1 profile" evidence="12">
    <location>
        <begin position="41"/>
        <end position="289"/>
    </location>
</feature>
<evidence type="ECO:0000313" key="13">
    <source>
        <dbReference type="EMBL" id="DBA31670.1"/>
    </source>
</evidence>
<evidence type="ECO:0000256" key="3">
    <source>
        <dbReference type="ARBA" id="ARBA00022692"/>
    </source>
</evidence>
<dbReference type="InterPro" id="IPR000725">
    <property type="entry name" value="Olfact_rcpt"/>
</dbReference>
<name>A0AAV3B2C4_PYXAD</name>
<keyword evidence="3 10" id="KW-0812">Transmembrane</keyword>
<evidence type="ECO:0000259" key="12">
    <source>
        <dbReference type="PROSITE" id="PS50262"/>
    </source>
</evidence>
<feature type="transmembrane region" description="Helical" evidence="11">
    <location>
        <begin position="27"/>
        <end position="50"/>
    </location>
</feature>
<evidence type="ECO:0000256" key="1">
    <source>
        <dbReference type="ARBA" id="ARBA00004651"/>
    </source>
</evidence>
<keyword evidence="11" id="KW-0716">Sensory transduction</keyword>
<keyword evidence="2 11" id="KW-1003">Cell membrane</keyword>
<dbReference type="InterPro" id="IPR017452">
    <property type="entry name" value="GPCR_Rhodpsn_7TM"/>
</dbReference>
<keyword evidence="4 11" id="KW-0552">Olfaction</keyword>
<gene>
    <name evidence="13" type="ORF">GDO54_007463</name>
</gene>
<dbReference type="Gene3D" id="1.20.1070.10">
    <property type="entry name" value="Rhodopsin 7-helix transmembrane proteins"/>
    <property type="match status" value="1"/>
</dbReference>
<feature type="transmembrane region" description="Helical" evidence="11">
    <location>
        <begin position="62"/>
        <end position="86"/>
    </location>
</feature>
<dbReference type="SUPFAM" id="SSF81321">
    <property type="entry name" value="Family A G protein-coupled receptor-like"/>
    <property type="match status" value="1"/>
</dbReference>
<evidence type="ECO:0000256" key="9">
    <source>
        <dbReference type="ARBA" id="ARBA00023224"/>
    </source>
</evidence>
<sequence>MNLRNSTHVTEFILSGLSSDPNLQLPLFLLCLLVYLVTLLGNFMIVLVILMTPILQTPMYTFIMNLSLVDIMYSSVITPNAIANIFSVNKTITITGCATQMFFFIDLGSSEAMLLAVMAYDRYLAICKPLYYAMLVNRAACFQLLIFVYTTGFVNSFIHTCCTFALPFCKSNKINHFFCDFNPILKLSCKDTFVNQVLAFVVAGSIEVGSFMCIIMSYICILSALCIIGSSRRSKSLSTCVSHFTCVALFYCPLFFMYLRPNSAYSVDKDWVVSVFYTMIIPMLNPIIYSLRNQDVKQALTKLMPT</sequence>
<evidence type="ECO:0000256" key="10">
    <source>
        <dbReference type="RuleBase" id="RU000688"/>
    </source>
</evidence>
<proteinExistence type="inferred from homology"/>
<evidence type="ECO:0000313" key="14">
    <source>
        <dbReference type="Proteomes" id="UP001181693"/>
    </source>
</evidence>
<feature type="transmembrane region" description="Helical" evidence="11">
    <location>
        <begin position="208"/>
        <end position="228"/>
    </location>
</feature>
<dbReference type="GO" id="GO:0005886">
    <property type="term" value="C:plasma membrane"/>
    <property type="evidence" value="ECO:0007669"/>
    <property type="project" value="UniProtKB-SubCell"/>
</dbReference>